<dbReference type="InterPro" id="IPR001173">
    <property type="entry name" value="Glyco_trans_2-like"/>
</dbReference>
<keyword evidence="5" id="KW-1133">Transmembrane helix</keyword>
<comment type="similarity">
    <text evidence="1">Belongs to the glycosyltransferase 2 family.</text>
</comment>
<feature type="transmembrane region" description="Helical" evidence="5">
    <location>
        <begin position="26"/>
        <end position="49"/>
    </location>
</feature>
<feature type="region of interest" description="Disordered" evidence="4">
    <location>
        <begin position="417"/>
        <end position="436"/>
    </location>
</feature>
<evidence type="ECO:0000256" key="3">
    <source>
        <dbReference type="ARBA" id="ARBA00022679"/>
    </source>
</evidence>
<evidence type="ECO:0000313" key="7">
    <source>
        <dbReference type="EMBL" id="GAA1958298.1"/>
    </source>
</evidence>
<gene>
    <name evidence="7" type="ORF">GCM10009776_20780</name>
</gene>
<evidence type="ECO:0000256" key="1">
    <source>
        <dbReference type="ARBA" id="ARBA00006739"/>
    </source>
</evidence>
<evidence type="ECO:0000256" key="4">
    <source>
        <dbReference type="SAM" id="MobiDB-lite"/>
    </source>
</evidence>
<keyword evidence="2" id="KW-0328">Glycosyltransferase</keyword>
<organism evidence="7 8">
    <name type="scientific">Microbacterium deminutum</name>
    <dbReference type="NCBI Taxonomy" id="344164"/>
    <lineage>
        <taxon>Bacteria</taxon>
        <taxon>Bacillati</taxon>
        <taxon>Actinomycetota</taxon>
        <taxon>Actinomycetes</taxon>
        <taxon>Micrococcales</taxon>
        <taxon>Microbacteriaceae</taxon>
        <taxon>Microbacterium</taxon>
    </lineage>
</organism>
<evidence type="ECO:0000256" key="5">
    <source>
        <dbReference type="SAM" id="Phobius"/>
    </source>
</evidence>
<keyword evidence="5" id="KW-0472">Membrane</keyword>
<dbReference type="PANTHER" id="PTHR43630:SF1">
    <property type="entry name" value="POLY-BETA-1,6-N-ACETYL-D-GLUCOSAMINE SYNTHASE"/>
    <property type="match status" value="1"/>
</dbReference>
<name>A0ABP5C5Y8_9MICO</name>
<dbReference type="Proteomes" id="UP001499933">
    <property type="component" value="Unassembled WGS sequence"/>
</dbReference>
<protein>
    <recommendedName>
        <fullName evidence="6">Glycosyltransferase 2-like domain-containing protein</fullName>
    </recommendedName>
</protein>
<sequence length="436" mass="47666">MGGELGSGLVSIVEALFGGLPAGVQVFFLIVLLVDIASLVGVIVLLVAAARFRAIAGRKPPGDESAFLWVFLVPALNEEVTIADSVERLRSTRATNALFVIIDDGSDDRTGEILATIDDPRLRVLTRAAPEARQGKAAALNAAYRRVRESLSRDPVLARWSEDRVIVTIVDADGRLDPAAPAHVVRHFEDPAVGGVQVLVRIYNRRGPLTWAQDVEFSSFGLVFQAGRSCWGVANMGGNGQFNRLSALATIDEDAGPWRDRLTEDQDLGVRLIQAGWAGVHENGTSIDQQGLNSVRRLYRQRTRWAQGNWQAMALLRGALRPRLPALGRIDTVFYLLTPALPAADRHRVRDLHRAGDRGRNRIHTGGVVGAHLLPRRQLRRRARGPDHSRRPVVFAVRGHRAAHPVHDLLMAHVPRPDDLAGPADVRADLVGEDSS</sequence>
<dbReference type="InterPro" id="IPR029044">
    <property type="entry name" value="Nucleotide-diphossugar_trans"/>
</dbReference>
<dbReference type="PANTHER" id="PTHR43630">
    <property type="entry name" value="POLY-BETA-1,6-N-ACETYL-D-GLUCOSAMINE SYNTHASE"/>
    <property type="match status" value="1"/>
</dbReference>
<accession>A0ABP5C5Y8</accession>
<keyword evidence="5" id="KW-0812">Transmembrane</keyword>
<dbReference type="Pfam" id="PF13632">
    <property type="entry name" value="Glyco_trans_2_3"/>
    <property type="match status" value="1"/>
</dbReference>
<keyword evidence="8" id="KW-1185">Reference proteome</keyword>
<keyword evidence="3" id="KW-0808">Transferase</keyword>
<feature type="domain" description="Glycosyltransferase 2-like" evidence="6">
    <location>
        <begin position="166"/>
        <end position="324"/>
    </location>
</feature>
<reference evidence="8" key="1">
    <citation type="journal article" date="2019" name="Int. J. Syst. Evol. Microbiol.">
        <title>The Global Catalogue of Microorganisms (GCM) 10K type strain sequencing project: providing services to taxonomists for standard genome sequencing and annotation.</title>
        <authorList>
            <consortium name="The Broad Institute Genomics Platform"/>
            <consortium name="The Broad Institute Genome Sequencing Center for Infectious Disease"/>
            <person name="Wu L."/>
            <person name="Ma J."/>
        </authorList>
    </citation>
    <scope>NUCLEOTIDE SEQUENCE [LARGE SCALE GENOMIC DNA]</scope>
    <source>
        <strain evidence="8">JCM 14901</strain>
    </source>
</reference>
<dbReference type="Gene3D" id="3.90.550.10">
    <property type="entry name" value="Spore Coat Polysaccharide Biosynthesis Protein SpsA, Chain A"/>
    <property type="match status" value="1"/>
</dbReference>
<dbReference type="EMBL" id="BAAAOG010000003">
    <property type="protein sequence ID" value="GAA1958298.1"/>
    <property type="molecule type" value="Genomic_DNA"/>
</dbReference>
<proteinExistence type="inferred from homology"/>
<dbReference type="SUPFAM" id="SSF53448">
    <property type="entry name" value="Nucleotide-diphospho-sugar transferases"/>
    <property type="match status" value="1"/>
</dbReference>
<comment type="caution">
    <text evidence="7">The sequence shown here is derived from an EMBL/GenBank/DDBJ whole genome shotgun (WGS) entry which is preliminary data.</text>
</comment>
<evidence type="ECO:0000256" key="2">
    <source>
        <dbReference type="ARBA" id="ARBA00022676"/>
    </source>
</evidence>
<evidence type="ECO:0000259" key="6">
    <source>
        <dbReference type="Pfam" id="PF13632"/>
    </source>
</evidence>
<evidence type="ECO:0000313" key="8">
    <source>
        <dbReference type="Proteomes" id="UP001499933"/>
    </source>
</evidence>